<organism evidence="4 5">
    <name type="scientific">Streptomyces shenzhenensis</name>
    <dbReference type="NCBI Taxonomy" id="943815"/>
    <lineage>
        <taxon>Bacteria</taxon>
        <taxon>Bacillati</taxon>
        <taxon>Actinomycetota</taxon>
        <taxon>Actinomycetes</taxon>
        <taxon>Kitasatosporales</taxon>
        <taxon>Streptomycetaceae</taxon>
        <taxon>Streptomyces</taxon>
    </lineage>
</organism>
<dbReference type="InterPro" id="IPR001031">
    <property type="entry name" value="Thioesterase"/>
</dbReference>
<dbReference type="OrthoDB" id="8480037at2"/>
<dbReference type="SUPFAM" id="SSF53474">
    <property type="entry name" value="alpha/beta-Hydrolases"/>
    <property type="match status" value="1"/>
</dbReference>
<proteinExistence type="inferred from homology"/>
<dbReference type="PANTHER" id="PTHR11487:SF0">
    <property type="entry name" value="S-ACYL FATTY ACID SYNTHASE THIOESTERASE, MEDIUM CHAIN"/>
    <property type="match status" value="1"/>
</dbReference>
<comment type="caution">
    <text evidence="4">The sequence shown here is derived from an EMBL/GenBank/DDBJ whole genome shotgun (WGS) entry which is preliminary data.</text>
</comment>
<protein>
    <submittedName>
        <fullName evidence="4">Thioesterase</fullName>
    </submittedName>
</protein>
<evidence type="ECO:0000313" key="5">
    <source>
        <dbReference type="Proteomes" id="UP000270471"/>
    </source>
</evidence>
<dbReference type="GO" id="GO:0008610">
    <property type="term" value="P:lipid biosynthetic process"/>
    <property type="evidence" value="ECO:0007669"/>
    <property type="project" value="TreeGrafter"/>
</dbReference>
<dbReference type="GO" id="GO:0016787">
    <property type="term" value="F:hydrolase activity"/>
    <property type="evidence" value="ECO:0007669"/>
    <property type="project" value="UniProtKB-KW"/>
</dbReference>
<dbReference type="AlphaFoldDB" id="A0A3M0IB35"/>
<dbReference type="PANTHER" id="PTHR11487">
    <property type="entry name" value="THIOESTERASE"/>
    <property type="match status" value="1"/>
</dbReference>
<evidence type="ECO:0000256" key="2">
    <source>
        <dbReference type="ARBA" id="ARBA00022801"/>
    </source>
</evidence>
<evidence type="ECO:0000256" key="1">
    <source>
        <dbReference type="ARBA" id="ARBA00007169"/>
    </source>
</evidence>
<dbReference type="RefSeq" id="WP_121891785.1">
    <property type="nucleotide sequence ID" value="NZ_PENI01000016.1"/>
</dbReference>
<feature type="domain" description="Thioesterase TesA-like" evidence="3">
    <location>
        <begin position="25"/>
        <end position="247"/>
    </location>
</feature>
<accession>A0A3M0IB35</accession>
<dbReference type="EMBL" id="PENI01000016">
    <property type="protein sequence ID" value="RMB83429.1"/>
    <property type="molecule type" value="Genomic_DNA"/>
</dbReference>
<dbReference type="SMART" id="SM00824">
    <property type="entry name" value="PKS_TE"/>
    <property type="match status" value="1"/>
</dbReference>
<comment type="similarity">
    <text evidence="1">Belongs to the thioesterase family.</text>
</comment>
<dbReference type="InterPro" id="IPR012223">
    <property type="entry name" value="TEII"/>
</dbReference>
<dbReference type="Gene3D" id="3.40.50.1820">
    <property type="entry name" value="alpha/beta hydrolase"/>
    <property type="match status" value="1"/>
</dbReference>
<sequence length="249" mass="26876">MGESANSDAWIRCYRPAGPGAPRLVCFPHAGGSAGFYQPTAAALSPDVEVLAVQYPGRLDRWDEPPVPDVRRLADHVVAALAPWADAPLHLFGHSMGAMIAYEVALRLQESGRHGPAALYVSGRRAPSVRRTETIHPRDDEALVRELRSLGGTDAGLLADDDILAVILPALRADYRAVETYEPRPEPPLSCPVTVLVGDADPKVTPAEAEAWRGHAAGDFDLRVFTGGHFYLTAHRADILTLLRARLTA</sequence>
<dbReference type="InterPro" id="IPR020802">
    <property type="entry name" value="TesA-like"/>
</dbReference>
<evidence type="ECO:0000259" key="3">
    <source>
        <dbReference type="SMART" id="SM00824"/>
    </source>
</evidence>
<dbReference type="Proteomes" id="UP000270471">
    <property type="component" value="Unassembled WGS sequence"/>
</dbReference>
<dbReference type="InterPro" id="IPR029058">
    <property type="entry name" value="AB_hydrolase_fold"/>
</dbReference>
<reference evidence="4 5" key="1">
    <citation type="submission" date="2017-11" db="EMBL/GenBank/DDBJ databases">
        <title>Draft genome of actinobacteria isolated from guarana (Paullinia cupana (Mart.) Ducke.</title>
        <authorList>
            <person name="Siqueira K.A."/>
            <person name="Liotti R.G."/>
            <person name="Mendes T.A.O."/>
            <person name="Soares M.A."/>
        </authorList>
    </citation>
    <scope>NUCLEOTIDE SEQUENCE [LARGE SCALE GENOMIC DNA]</scope>
    <source>
        <strain evidence="4 5">193</strain>
    </source>
</reference>
<dbReference type="Pfam" id="PF00975">
    <property type="entry name" value="Thioesterase"/>
    <property type="match status" value="1"/>
</dbReference>
<evidence type="ECO:0000313" key="4">
    <source>
        <dbReference type="EMBL" id="RMB83429.1"/>
    </source>
</evidence>
<keyword evidence="5" id="KW-1185">Reference proteome</keyword>
<gene>
    <name evidence="4" type="ORF">CTZ28_24035</name>
</gene>
<keyword evidence="2" id="KW-0378">Hydrolase</keyword>
<name>A0A3M0IB35_9ACTN</name>